<protein>
    <submittedName>
        <fullName evidence="2">Uncharacterized protein</fullName>
    </submittedName>
</protein>
<reference evidence="2 3" key="1">
    <citation type="submission" date="2019-09" db="EMBL/GenBank/DDBJ databases">
        <authorList>
            <person name="Chandra G."/>
            <person name="Truman W A."/>
        </authorList>
    </citation>
    <scope>NUCLEOTIDE SEQUENCE [LARGE SCALE GENOMIC DNA]</scope>
    <source>
        <strain evidence="2">PS847</strain>
    </source>
</reference>
<dbReference type="Proteomes" id="UP000326067">
    <property type="component" value="Unassembled WGS sequence"/>
</dbReference>
<dbReference type="AlphaFoldDB" id="A0A5E7JU09"/>
<feature type="transmembrane region" description="Helical" evidence="1">
    <location>
        <begin position="12"/>
        <end position="31"/>
    </location>
</feature>
<evidence type="ECO:0000313" key="2">
    <source>
        <dbReference type="EMBL" id="VVO90647.1"/>
    </source>
</evidence>
<accession>A0A5E7JU09</accession>
<gene>
    <name evidence="2" type="ORF">PS847_02291</name>
</gene>
<organism evidence="2 3">
    <name type="scientific">Pseudomonas fluorescens</name>
    <dbReference type="NCBI Taxonomy" id="294"/>
    <lineage>
        <taxon>Bacteria</taxon>
        <taxon>Pseudomonadati</taxon>
        <taxon>Pseudomonadota</taxon>
        <taxon>Gammaproteobacteria</taxon>
        <taxon>Pseudomonadales</taxon>
        <taxon>Pseudomonadaceae</taxon>
        <taxon>Pseudomonas</taxon>
    </lineage>
</organism>
<evidence type="ECO:0000313" key="3">
    <source>
        <dbReference type="Proteomes" id="UP000326067"/>
    </source>
</evidence>
<keyword evidence="1" id="KW-0812">Transmembrane</keyword>
<dbReference type="EMBL" id="CABVIC010000002">
    <property type="protein sequence ID" value="VVO90647.1"/>
    <property type="molecule type" value="Genomic_DNA"/>
</dbReference>
<sequence length="183" mass="19210">MCRGGLRADHDFGVLGVYPLLWVLRLAVSPLRRGTFSRRRKSTQKGLLLRSALAGSGSFAAGSIRAQRLRFASLHLLPLCSTASNGRCAPTPGSIPPLSLPTSPVDQDQEHSSLRSLLSGAASPRAATLLCFCGSEPAREGGLTANSFRIANSRCLPTAFSESSDLEALAVQCCTPGSAFPSP</sequence>
<proteinExistence type="predicted"/>
<keyword evidence="1" id="KW-1133">Transmembrane helix</keyword>
<keyword evidence="1" id="KW-0472">Membrane</keyword>
<name>A0A5E7JU09_PSEFL</name>
<evidence type="ECO:0000256" key="1">
    <source>
        <dbReference type="SAM" id="Phobius"/>
    </source>
</evidence>